<evidence type="ECO:0000259" key="2">
    <source>
        <dbReference type="PROSITE" id="PS50090"/>
    </source>
</evidence>
<accession>A0A196SLB6</accession>
<protein>
    <submittedName>
        <fullName evidence="5">Myb domain protein 3r-5</fullName>
    </submittedName>
</protein>
<dbReference type="InterPro" id="IPR017930">
    <property type="entry name" value="Myb_dom"/>
</dbReference>
<dbReference type="PROSITE" id="PS51293">
    <property type="entry name" value="SANT"/>
    <property type="match status" value="1"/>
</dbReference>
<dbReference type="InterPro" id="IPR017884">
    <property type="entry name" value="SANT_dom"/>
</dbReference>
<feature type="region of interest" description="Disordered" evidence="1">
    <location>
        <begin position="70"/>
        <end position="100"/>
    </location>
</feature>
<name>A0A196SLB6_BLAHN</name>
<dbReference type="PANTHER" id="PTHR45614">
    <property type="entry name" value="MYB PROTEIN-RELATED"/>
    <property type="match status" value="1"/>
</dbReference>
<dbReference type="Proteomes" id="UP000078348">
    <property type="component" value="Unassembled WGS sequence"/>
</dbReference>
<dbReference type="EMBL" id="LXWW01000065">
    <property type="protein sequence ID" value="OAO16704.1"/>
    <property type="molecule type" value="Genomic_DNA"/>
</dbReference>
<keyword evidence="6" id="KW-1185">Reference proteome</keyword>
<gene>
    <name evidence="5" type="ORF">AV274_1545</name>
</gene>
<comment type="caution">
    <text evidence="5">The sequence shown here is derived from an EMBL/GenBank/DDBJ whole genome shotgun (WGS) entry which is preliminary data.</text>
</comment>
<dbReference type="GO" id="GO:0000978">
    <property type="term" value="F:RNA polymerase II cis-regulatory region sequence-specific DNA binding"/>
    <property type="evidence" value="ECO:0007669"/>
    <property type="project" value="TreeGrafter"/>
</dbReference>
<proteinExistence type="predicted"/>
<evidence type="ECO:0000313" key="5">
    <source>
        <dbReference type="EMBL" id="OAO16704.1"/>
    </source>
</evidence>
<evidence type="ECO:0000256" key="1">
    <source>
        <dbReference type="SAM" id="MobiDB-lite"/>
    </source>
</evidence>
<organism evidence="5 6">
    <name type="scientific">Blastocystis sp. subtype 1 (strain ATCC 50177 / NandII)</name>
    <dbReference type="NCBI Taxonomy" id="478820"/>
    <lineage>
        <taxon>Eukaryota</taxon>
        <taxon>Sar</taxon>
        <taxon>Stramenopiles</taxon>
        <taxon>Bigyra</taxon>
        <taxon>Opalozoa</taxon>
        <taxon>Opalinata</taxon>
        <taxon>Blastocystidae</taxon>
        <taxon>Blastocystis</taxon>
    </lineage>
</organism>
<dbReference type="AlphaFoldDB" id="A0A196SLB6"/>
<feature type="compositionally biased region" description="Acidic residues" evidence="1">
    <location>
        <begin position="74"/>
        <end position="86"/>
    </location>
</feature>
<dbReference type="InterPro" id="IPR001005">
    <property type="entry name" value="SANT/Myb"/>
</dbReference>
<dbReference type="PROSITE" id="PS51294">
    <property type="entry name" value="HTH_MYB"/>
    <property type="match status" value="1"/>
</dbReference>
<feature type="domain" description="HTH myb-type" evidence="4">
    <location>
        <begin position="101"/>
        <end position="150"/>
    </location>
</feature>
<feature type="domain" description="SANT" evidence="3">
    <location>
        <begin position="97"/>
        <end position="152"/>
    </location>
</feature>
<dbReference type="GO" id="GO:0000981">
    <property type="term" value="F:DNA-binding transcription factor activity, RNA polymerase II-specific"/>
    <property type="evidence" value="ECO:0007669"/>
    <property type="project" value="TreeGrafter"/>
</dbReference>
<evidence type="ECO:0000313" key="6">
    <source>
        <dbReference type="Proteomes" id="UP000078348"/>
    </source>
</evidence>
<dbReference type="Pfam" id="PF00249">
    <property type="entry name" value="Myb_DNA-binding"/>
    <property type="match status" value="1"/>
</dbReference>
<sequence>MQGFVAPPYPYDAGCGAFDNALCSYWCEGCYNPVVPVPCTEQWIDTQCCDVPQLVSRESVAMPNLLLSQPEQDEHNEDTDWADTQDTDTALSSGSRSRPVKWSPEECQRLREAVENCGATLRWSEVAKYVGTRTMGQCINKWKNSLCKKRERWTAQSSEQLKELLKKGLSEKEIARLMPQFTYIQLYQQIRKLSSNTKPWAQWEVEKLVKLKQEGTMGDTEIGRCLDNRHRDAVKNMWNHIRKQQGF</sequence>
<dbReference type="PROSITE" id="PS50090">
    <property type="entry name" value="MYB_LIKE"/>
    <property type="match status" value="1"/>
</dbReference>
<feature type="domain" description="Myb-like" evidence="2">
    <location>
        <begin position="94"/>
        <end position="146"/>
    </location>
</feature>
<dbReference type="InterPro" id="IPR009057">
    <property type="entry name" value="Homeodomain-like_sf"/>
</dbReference>
<evidence type="ECO:0000259" key="4">
    <source>
        <dbReference type="PROSITE" id="PS51294"/>
    </source>
</evidence>
<dbReference type="SMART" id="SM00717">
    <property type="entry name" value="SANT"/>
    <property type="match status" value="2"/>
</dbReference>
<evidence type="ECO:0000259" key="3">
    <source>
        <dbReference type="PROSITE" id="PS51293"/>
    </source>
</evidence>
<dbReference type="CDD" id="cd00167">
    <property type="entry name" value="SANT"/>
    <property type="match status" value="1"/>
</dbReference>
<dbReference type="Gene3D" id="1.10.10.60">
    <property type="entry name" value="Homeodomain-like"/>
    <property type="match status" value="1"/>
</dbReference>
<dbReference type="STRING" id="478820.A0A196SLB6"/>
<dbReference type="SUPFAM" id="SSF46689">
    <property type="entry name" value="Homeodomain-like"/>
    <property type="match status" value="1"/>
</dbReference>
<dbReference type="OrthoDB" id="2143914at2759"/>
<dbReference type="InterPro" id="IPR050560">
    <property type="entry name" value="MYB_TF"/>
</dbReference>
<dbReference type="GO" id="GO:0005634">
    <property type="term" value="C:nucleus"/>
    <property type="evidence" value="ECO:0007669"/>
    <property type="project" value="TreeGrafter"/>
</dbReference>
<reference evidence="5 6" key="1">
    <citation type="submission" date="2016-05" db="EMBL/GenBank/DDBJ databases">
        <title>Nuclear genome of Blastocystis sp. subtype 1 NandII.</title>
        <authorList>
            <person name="Gentekaki E."/>
            <person name="Curtis B."/>
            <person name="Stairs C."/>
            <person name="Eme L."/>
            <person name="Herman E."/>
            <person name="Klimes V."/>
            <person name="Arias M.C."/>
            <person name="Elias M."/>
            <person name="Hilliou F."/>
            <person name="Klute M."/>
            <person name="Malik S.-B."/>
            <person name="Pightling A."/>
            <person name="Rachubinski R."/>
            <person name="Salas D."/>
            <person name="Schlacht A."/>
            <person name="Suga H."/>
            <person name="Archibald J."/>
            <person name="Ball S.G."/>
            <person name="Clark G."/>
            <person name="Dacks J."/>
            <person name="Van Der Giezen M."/>
            <person name="Tsaousis A."/>
            <person name="Roger A."/>
        </authorList>
    </citation>
    <scope>NUCLEOTIDE SEQUENCE [LARGE SCALE GENOMIC DNA]</scope>
    <source>
        <strain evidence="6">ATCC 50177 / NandII</strain>
    </source>
</reference>